<dbReference type="InterPro" id="IPR027417">
    <property type="entry name" value="P-loop_NTPase"/>
</dbReference>
<evidence type="ECO:0000259" key="1">
    <source>
        <dbReference type="Pfam" id="PF00685"/>
    </source>
</evidence>
<dbReference type="Pfam" id="PF00685">
    <property type="entry name" value="Sulfotransfer_1"/>
    <property type="match status" value="1"/>
</dbReference>
<evidence type="ECO:0000313" key="2">
    <source>
        <dbReference type="EMBL" id="OKH20866.1"/>
    </source>
</evidence>
<dbReference type="GO" id="GO:0008146">
    <property type="term" value="F:sulfotransferase activity"/>
    <property type="evidence" value="ECO:0007669"/>
    <property type="project" value="InterPro"/>
</dbReference>
<protein>
    <recommendedName>
        <fullName evidence="1">Sulfotransferase domain-containing protein</fullName>
    </recommendedName>
</protein>
<dbReference type="Gene3D" id="3.40.50.300">
    <property type="entry name" value="P-loop containing nucleotide triphosphate hydrolases"/>
    <property type="match status" value="1"/>
</dbReference>
<proteinExistence type="predicted"/>
<feature type="domain" description="Sulfotransferase" evidence="1">
    <location>
        <begin position="21"/>
        <end position="130"/>
    </location>
</feature>
<reference evidence="2 3" key="1">
    <citation type="submission" date="2016-11" db="EMBL/GenBank/DDBJ databases">
        <title>Draft Genome Sequences of Nine Cyanobacterial Strains from Diverse Habitats.</title>
        <authorList>
            <person name="Zhu T."/>
            <person name="Hou S."/>
            <person name="Lu X."/>
            <person name="Hess W.R."/>
        </authorList>
    </citation>
    <scope>NUCLEOTIDE SEQUENCE [LARGE SCALE GENOMIC DNA]</scope>
    <source>
        <strain evidence="2 3">5.2 s.c.1</strain>
    </source>
</reference>
<evidence type="ECO:0000313" key="3">
    <source>
        <dbReference type="Proteomes" id="UP000185984"/>
    </source>
</evidence>
<dbReference type="SUPFAM" id="SSF52540">
    <property type="entry name" value="P-loop containing nucleoside triphosphate hydrolases"/>
    <property type="match status" value="1"/>
</dbReference>
<dbReference type="RefSeq" id="WP_073551691.1">
    <property type="nucleotide sequence ID" value="NZ_CAWMVK010000027.1"/>
</dbReference>
<comment type="caution">
    <text evidence="2">The sequence shown here is derived from an EMBL/GenBank/DDBJ whole genome shotgun (WGS) entry which is preliminary data.</text>
</comment>
<dbReference type="Proteomes" id="UP000185984">
    <property type="component" value="Unassembled WGS sequence"/>
</dbReference>
<dbReference type="STRING" id="247279.NIES1031_22640"/>
<dbReference type="AlphaFoldDB" id="A0A1U7HBB0"/>
<dbReference type="EMBL" id="MRCC01000033">
    <property type="protein sequence ID" value="OKH20866.1"/>
    <property type="molecule type" value="Genomic_DNA"/>
</dbReference>
<organism evidence="2 3">
    <name type="scientific">Chroogloeocystis siderophila 5.2 s.c.1</name>
    <dbReference type="NCBI Taxonomy" id="247279"/>
    <lineage>
        <taxon>Bacteria</taxon>
        <taxon>Bacillati</taxon>
        <taxon>Cyanobacteriota</taxon>
        <taxon>Cyanophyceae</taxon>
        <taxon>Oscillatoriophycideae</taxon>
        <taxon>Chroococcales</taxon>
        <taxon>Chroococcaceae</taxon>
        <taxon>Chroogloeocystis</taxon>
    </lineage>
</organism>
<dbReference type="OrthoDB" id="570946at2"/>
<dbReference type="InterPro" id="IPR000863">
    <property type="entry name" value="Sulfotransferase_dom"/>
</dbReference>
<sequence>MYRSASTLQFQIVSQLVKEADIGQQIGWIDAQRFLEVRNSYQSDKQLKVVKVHQFTDAIGKEFTQDNALGIYTFRDIRDVYVSMMQQQQKLFDDIWNWHGREFIQTCLDNYKQWTRLPRVLVSQYENIFQSIPRKK</sequence>
<accession>A0A1U7HBB0</accession>
<keyword evidence="3" id="KW-1185">Reference proteome</keyword>
<name>A0A1U7HBB0_9CHRO</name>
<gene>
    <name evidence="2" type="ORF">NIES1031_22640</name>
</gene>